<dbReference type="SMART" id="SM00406">
    <property type="entry name" value="IGv"/>
    <property type="match status" value="1"/>
</dbReference>
<evidence type="ECO:0000256" key="1">
    <source>
        <dbReference type="ARBA" id="ARBA00004251"/>
    </source>
</evidence>
<evidence type="ECO:0000313" key="12">
    <source>
        <dbReference type="Ensembl" id="ENSXCOP00000014300.1"/>
    </source>
</evidence>
<dbReference type="PROSITE" id="PS50835">
    <property type="entry name" value="IG_LIKE"/>
    <property type="match status" value="1"/>
</dbReference>
<accession>A0A3B5LTX4</accession>
<evidence type="ECO:0000256" key="9">
    <source>
        <dbReference type="ARBA" id="ARBA00023180"/>
    </source>
</evidence>
<keyword evidence="8" id="KW-0675">Receptor</keyword>
<name>A0A3B5LTX4_9TELE</name>
<keyword evidence="2" id="KW-1003">Cell membrane</keyword>
<evidence type="ECO:0000313" key="13">
    <source>
        <dbReference type="Proteomes" id="UP000261380"/>
    </source>
</evidence>
<dbReference type="Gene3D" id="2.60.40.10">
    <property type="entry name" value="Immunoglobulins"/>
    <property type="match status" value="1"/>
</dbReference>
<evidence type="ECO:0000256" key="10">
    <source>
        <dbReference type="ARBA" id="ARBA00023319"/>
    </source>
</evidence>
<dbReference type="InterPro" id="IPR003599">
    <property type="entry name" value="Ig_sub"/>
</dbReference>
<dbReference type="InterPro" id="IPR007110">
    <property type="entry name" value="Ig-like_dom"/>
</dbReference>
<dbReference type="InterPro" id="IPR013783">
    <property type="entry name" value="Ig-like_fold"/>
</dbReference>
<evidence type="ECO:0000259" key="11">
    <source>
        <dbReference type="PROSITE" id="PS50835"/>
    </source>
</evidence>
<keyword evidence="4" id="KW-0732">Signal</keyword>
<evidence type="ECO:0000256" key="4">
    <source>
        <dbReference type="ARBA" id="ARBA00022729"/>
    </source>
</evidence>
<dbReference type="Pfam" id="PF07686">
    <property type="entry name" value="V-set"/>
    <property type="match status" value="1"/>
</dbReference>
<comment type="subcellular location">
    <subcellularLocation>
        <location evidence="1">Cell membrane</location>
        <topology evidence="1">Single-pass type I membrane protein</topology>
    </subcellularLocation>
</comment>
<dbReference type="GO" id="GO:0007166">
    <property type="term" value="P:cell surface receptor signaling pathway"/>
    <property type="evidence" value="ECO:0007669"/>
    <property type="project" value="TreeGrafter"/>
</dbReference>
<proteinExistence type="predicted"/>
<dbReference type="Proteomes" id="UP000261380">
    <property type="component" value="Unplaced"/>
</dbReference>
<dbReference type="SMART" id="SM00409">
    <property type="entry name" value="IG"/>
    <property type="match status" value="1"/>
</dbReference>
<evidence type="ECO:0000256" key="3">
    <source>
        <dbReference type="ARBA" id="ARBA00022692"/>
    </source>
</evidence>
<feature type="domain" description="Ig-like" evidence="11">
    <location>
        <begin position="47"/>
        <end position="143"/>
    </location>
</feature>
<evidence type="ECO:0000256" key="7">
    <source>
        <dbReference type="ARBA" id="ARBA00023157"/>
    </source>
</evidence>
<dbReference type="SUPFAM" id="SSF48726">
    <property type="entry name" value="Immunoglobulin"/>
    <property type="match status" value="1"/>
</dbReference>
<dbReference type="GO" id="GO:0071222">
    <property type="term" value="P:cellular response to lipopolysaccharide"/>
    <property type="evidence" value="ECO:0007669"/>
    <property type="project" value="TreeGrafter"/>
</dbReference>
<organism evidence="12 13">
    <name type="scientific">Xiphophorus couchianus</name>
    <name type="common">Monterrey platyfish</name>
    <dbReference type="NCBI Taxonomy" id="32473"/>
    <lineage>
        <taxon>Eukaryota</taxon>
        <taxon>Metazoa</taxon>
        <taxon>Chordata</taxon>
        <taxon>Craniata</taxon>
        <taxon>Vertebrata</taxon>
        <taxon>Euteleostomi</taxon>
        <taxon>Actinopterygii</taxon>
        <taxon>Neopterygii</taxon>
        <taxon>Teleostei</taxon>
        <taxon>Neoteleostei</taxon>
        <taxon>Acanthomorphata</taxon>
        <taxon>Ovalentaria</taxon>
        <taxon>Atherinomorphae</taxon>
        <taxon>Cyprinodontiformes</taxon>
        <taxon>Poeciliidae</taxon>
        <taxon>Poeciliinae</taxon>
        <taxon>Xiphophorus</taxon>
    </lineage>
</organism>
<dbReference type="GO" id="GO:0009897">
    <property type="term" value="C:external side of plasma membrane"/>
    <property type="evidence" value="ECO:0007669"/>
    <property type="project" value="TreeGrafter"/>
</dbReference>
<dbReference type="GO" id="GO:0031295">
    <property type="term" value="P:T cell costimulation"/>
    <property type="evidence" value="ECO:0007669"/>
    <property type="project" value="TreeGrafter"/>
</dbReference>
<reference evidence="12" key="2">
    <citation type="submission" date="2025-09" db="UniProtKB">
        <authorList>
            <consortium name="Ensembl"/>
        </authorList>
    </citation>
    <scope>IDENTIFICATION</scope>
</reference>
<dbReference type="PANTHER" id="PTHR25466">
    <property type="entry name" value="T-LYMPHOCYTE ACTIVATION ANTIGEN"/>
    <property type="match status" value="1"/>
</dbReference>
<dbReference type="GeneTree" id="ENSGT01090000260338"/>
<sequence>MHSESELHFSLSHTIQHKGLEATWSYASCSGARQHVAGAGHITGYSGLNVTLNCTTTENQPVSVEWSRTDLGDEFVLLYKDDQIDSSIQHPDYKNRVDLADRRMKDGDVSLVLMNATTNDNGTYECRVQNQGSLDAKRIRTINLRVSPHPPPGE</sequence>
<dbReference type="Ensembl" id="ENSXCOT00000014477.1">
    <property type="protein sequence ID" value="ENSXCOP00000014300.1"/>
    <property type="gene ID" value="ENSXCOG00000010841.1"/>
</dbReference>
<dbReference type="GO" id="GO:0042102">
    <property type="term" value="P:positive regulation of T cell proliferation"/>
    <property type="evidence" value="ECO:0007669"/>
    <property type="project" value="TreeGrafter"/>
</dbReference>
<keyword evidence="10" id="KW-0393">Immunoglobulin domain</keyword>
<keyword evidence="7" id="KW-1015">Disulfide bond</keyword>
<keyword evidence="5" id="KW-1133">Transmembrane helix</keyword>
<dbReference type="AlphaFoldDB" id="A0A3B5LTX4"/>
<dbReference type="InterPro" id="IPR013106">
    <property type="entry name" value="Ig_V-set"/>
</dbReference>
<evidence type="ECO:0000256" key="6">
    <source>
        <dbReference type="ARBA" id="ARBA00023136"/>
    </source>
</evidence>
<evidence type="ECO:0000256" key="8">
    <source>
        <dbReference type="ARBA" id="ARBA00023170"/>
    </source>
</evidence>
<dbReference type="InterPro" id="IPR051713">
    <property type="entry name" value="T-cell_Activation_Regulation"/>
</dbReference>
<keyword evidence="13" id="KW-1185">Reference proteome</keyword>
<evidence type="ECO:0000256" key="5">
    <source>
        <dbReference type="ARBA" id="ARBA00022989"/>
    </source>
</evidence>
<evidence type="ECO:0000256" key="2">
    <source>
        <dbReference type="ARBA" id="ARBA00022475"/>
    </source>
</evidence>
<reference evidence="12" key="1">
    <citation type="submission" date="2025-08" db="UniProtKB">
        <authorList>
            <consortium name="Ensembl"/>
        </authorList>
    </citation>
    <scope>IDENTIFICATION</scope>
</reference>
<protein>
    <recommendedName>
        <fullName evidence="11">Ig-like domain-containing protein</fullName>
    </recommendedName>
</protein>
<dbReference type="PANTHER" id="PTHR25466:SF9">
    <property type="entry name" value="FIBRONECTIN TYPE-III DOMAIN-CONTAINING PROTEIN"/>
    <property type="match status" value="1"/>
</dbReference>
<dbReference type="GO" id="GO:0006955">
    <property type="term" value="P:immune response"/>
    <property type="evidence" value="ECO:0007669"/>
    <property type="project" value="TreeGrafter"/>
</dbReference>
<dbReference type="GO" id="GO:0042130">
    <property type="term" value="P:negative regulation of T cell proliferation"/>
    <property type="evidence" value="ECO:0007669"/>
    <property type="project" value="TreeGrafter"/>
</dbReference>
<keyword evidence="6" id="KW-0472">Membrane</keyword>
<dbReference type="InterPro" id="IPR036179">
    <property type="entry name" value="Ig-like_dom_sf"/>
</dbReference>
<keyword evidence="3" id="KW-0812">Transmembrane</keyword>
<keyword evidence="9" id="KW-0325">Glycoprotein</keyword>